<keyword evidence="5" id="KW-0830">Ubiquinone</keyword>
<evidence type="ECO:0000256" key="1">
    <source>
        <dbReference type="ARBA" id="ARBA00022603"/>
    </source>
</evidence>
<evidence type="ECO:0000256" key="2">
    <source>
        <dbReference type="ARBA" id="ARBA00022679"/>
    </source>
</evidence>
<keyword evidence="2" id="KW-0808">Transferase</keyword>
<keyword evidence="3" id="KW-0949">S-adenosyl-L-methionine</keyword>
<sequence length="258" mass="28921">MLEFDEATARVLDNAYLGADISRRRRACFDALAPVPGESILDLGCGTGLLALELSRAVGPEGQVTGIDPSDDMLSSARERCAGRDNIRLEEGAAEALPFDAGQFDKAVSLQVFEYFDDMRPALRELHRVLRPGGRLVIGDMHWGTLCWHSDHPDRMEHMLRIWDGHLAERCVPALLPERLRECGFAADRIEPVTFCDTVLRADGLAALMIRLISAYARQKSDLPPNDVKAWVHEQEKLAEQGRFFMSITHFVWISHKV</sequence>
<proteinExistence type="predicted"/>
<dbReference type="CDD" id="cd02440">
    <property type="entry name" value="AdoMet_MTases"/>
    <property type="match status" value="1"/>
</dbReference>
<protein>
    <submittedName>
        <fullName evidence="5">Ubiquinone biosynthesis protein UbiE</fullName>
    </submittedName>
</protein>
<feature type="domain" description="Methyltransferase type 11" evidence="4">
    <location>
        <begin position="41"/>
        <end position="138"/>
    </location>
</feature>
<dbReference type="Pfam" id="PF08241">
    <property type="entry name" value="Methyltransf_11"/>
    <property type="match status" value="1"/>
</dbReference>
<dbReference type="GO" id="GO:0032259">
    <property type="term" value="P:methylation"/>
    <property type="evidence" value="ECO:0007669"/>
    <property type="project" value="UniProtKB-KW"/>
</dbReference>
<gene>
    <name evidence="5" type="ORF">AVO45_01175</name>
</gene>
<dbReference type="OrthoDB" id="9787738at2"/>
<dbReference type="EMBL" id="LQBQ01000001">
    <property type="protein sequence ID" value="KUJ85633.1"/>
    <property type="molecule type" value="Genomic_DNA"/>
</dbReference>
<evidence type="ECO:0000259" key="4">
    <source>
        <dbReference type="Pfam" id="PF08241"/>
    </source>
</evidence>
<comment type="caution">
    <text evidence="5">The sequence shown here is derived from an EMBL/GenBank/DDBJ whole genome shotgun (WGS) entry which is preliminary data.</text>
</comment>
<dbReference type="PANTHER" id="PTHR43464:SF19">
    <property type="entry name" value="UBIQUINONE BIOSYNTHESIS O-METHYLTRANSFERASE, MITOCHONDRIAL"/>
    <property type="match status" value="1"/>
</dbReference>
<keyword evidence="6" id="KW-1185">Reference proteome</keyword>
<dbReference type="InterPro" id="IPR013216">
    <property type="entry name" value="Methyltransf_11"/>
</dbReference>
<dbReference type="InterPro" id="IPR029063">
    <property type="entry name" value="SAM-dependent_MTases_sf"/>
</dbReference>
<evidence type="ECO:0000313" key="5">
    <source>
        <dbReference type="EMBL" id="KUJ85633.1"/>
    </source>
</evidence>
<dbReference type="Gene3D" id="3.40.50.150">
    <property type="entry name" value="Vaccinia Virus protein VP39"/>
    <property type="match status" value="1"/>
</dbReference>
<keyword evidence="1" id="KW-0489">Methyltransferase</keyword>
<organism evidence="5 6">
    <name type="scientific">Ruegeria marisrubri</name>
    <dbReference type="NCBI Taxonomy" id="1685379"/>
    <lineage>
        <taxon>Bacteria</taxon>
        <taxon>Pseudomonadati</taxon>
        <taxon>Pseudomonadota</taxon>
        <taxon>Alphaproteobacteria</taxon>
        <taxon>Rhodobacterales</taxon>
        <taxon>Roseobacteraceae</taxon>
        <taxon>Ruegeria</taxon>
    </lineage>
</organism>
<dbReference type="AlphaFoldDB" id="A0A117KH22"/>
<accession>A0A117KH22</accession>
<dbReference type="RefSeq" id="WP_068343563.1">
    <property type="nucleotide sequence ID" value="NZ_LQBQ01000001.1"/>
</dbReference>
<name>A0A117KH22_9RHOB</name>
<dbReference type="PANTHER" id="PTHR43464">
    <property type="entry name" value="METHYLTRANSFERASE"/>
    <property type="match status" value="1"/>
</dbReference>
<reference evidence="5 6" key="1">
    <citation type="submission" date="2015-12" db="EMBL/GenBank/DDBJ databases">
        <authorList>
            <person name="Shamseldin A."/>
            <person name="Moawad H."/>
            <person name="Abd El-Rahim W.M."/>
            <person name="Sadowsky M.J."/>
        </authorList>
    </citation>
    <scope>NUCLEOTIDE SEQUENCE [LARGE SCALE GENOMIC DNA]</scope>
    <source>
        <strain evidence="5 6">ZGT118</strain>
    </source>
</reference>
<evidence type="ECO:0000256" key="3">
    <source>
        <dbReference type="ARBA" id="ARBA00022691"/>
    </source>
</evidence>
<evidence type="ECO:0000313" key="6">
    <source>
        <dbReference type="Proteomes" id="UP000053791"/>
    </source>
</evidence>
<dbReference type="GO" id="GO:0008757">
    <property type="term" value="F:S-adenosylmethionine-dependent methyltransferase activity"/>
    <property type="evidence" value="ECO:0007669"/>
    <property type="project" value="InterPro"/>
</dbReference>
<dbReference type="SUPFAM" id="SSF53335">
    <property type="entry name" value="S-adenosyl-L-methionine-dependent methyltransferases"/>
    <property type="match status" value="1"/>
</dbReference>
<dbReference type="STRING" id="1685379.AVO45_01175"/>
<dbReference type="Proteomes" id="UP000053791">
    <property type="component" value="Unassembled WGS sequence"/>
</dbReference>